<dbReference type="InterPro" id="IPR025184">
    <property type="entry name" value="AadA_C"/>
</dbReference>
<dbReference type="SUPFAM" id="SSF81301">
    <property type="entry name" value="Nucleotidyltransferase"/>
    <property type="match status" value="1"/>
</dbReference>
<dbReference type="InterPro" id="IPR000182">
    <property type="entry name" value="GNAT_dom"/>
</dbReference>
<dbReference type="EMBL" id="VTET01000009">
    <property type="protein sequence ID" value="TYS69286.1"/>
    <property type="molecule type" value="Genomic_DNA"/>
</dbReference>
<accession>A0A5D4T519</accession>
<gene>
    <name evidence="3" type="ORF">FZC75_17175</name>
</gene>
<dbReference type="Proteomes" id="UP000324517">
    <property type="component" value="Unassembled WGS sequence"/>
</dbReference>
<dbReference type="Pfam" id="PF13427">
    <property type="entry name" value="AadA_C"/>
    <property type="match status" value="1"/>
</dbReference>
<dbReference type="OrthoDB" id="1933376at2"/>
<dbReference type="InterPro" id="IPR043519">
    <property type="entry name" value="NT_sf"/>
</dbReference>
<name>A0A5D4T519_9BACI</name>
<dbReference type="Pfam" id="PF00583">
    <property type="entry name" value="Acetyltransf_1"/>
    <property type="match status" value="1"/>
</dbReference>
<comment type="caution">
    <text evidence="3">The sequence shown here is derived from an EMBL/GenBank/DDBJ whole genome shotgun (WGS) entry which is preliminary data.</text>
</comment>
<dbReference type="Gene3D" id="3.40.630.30">
    <property type="match status" value="1"/>
</dbReference>
<dbReference type="PROSITE" id="PS51186">
    <property type="entry name" value="GNAT"/>
    <property type="match status" value="1"/>
</dbReference>
<dbReference type="InterPro" id="IPR016181">
    <property type="entry name" value="Acyl_CoA_acyltransferase"/>
</dbReference>
<dbReference type="GO" id="GO:0016747">
    <property type="term" value="F:acyltransferase activity, transferring groups other than amino-acyl groups"/>
    <property type="evidence" value="ECO:0007669"/>
    <property type="project" value="InterPro"/>
</dbReference>
<dbReference type="AlphaFoldDB" id="A0A5D4T519"/>
<evidence type="ECO:0000313" key="4">
    <source>
        <dbReference type="Proteomes" id="UP000324517"/>
    </source>
</evidence>
<organism evidence="3 4">
    <name type="scientific">Sutcliffiella horikoshii</name>
    <dbReference type="NCBI Taxonomy" id="79883"/>
    <lineage>
        <taxon>Bacteria</taxon>
        <taxon>Bacillati</taxon>
        <taxon>Bacillota</taxon>
        <taxon>Bacilli</taxon>
        <taxon>Bacillales</taxon>
        <taxon>Bacillaceae</taxon>
        <taxon>Sutcliffiella</taxon>
    </lineage>
</organism>
<evidence type="ECO:0000259" key="2">
    <source>
        <dbReference type="PROSITE" id="PS51186"/>
    </source>
</evidence>
<reference evidence="3 4" key="1">
    <citation type="submission" date="2019-08" db="EMBL/GenBank/DDBJ databases">
        <title>Bacillus genomes from the desert of Cuatro Cienegas, Coahuila.</title>
        <authorList>
            <person name="Olmedo-Alvarez G."/>
        </authorList>
    </citation>
    <scope>NUCLEOTIDE SEQUENCE [LARGE SCALE GENOMIC DNA]</scope>
    <source>
        <strain evidence="3 4">CH98b_3T</strain>
    </source>
</reference>
<proteinExistence type="predicted"/>
<feature type="domain" description="N-acetyltransferase" evidence="2">
    <location>
        <begin position="280"/>
        <end position="435"/>
    </location>
</feature>
<dbReference type="SUPFAM" id="SSF55729">
    <property type="entry name" value="Acyl-CoA N-acyltransferases (Nat)"/>
    <property type="match status" value="1"/>
</dbReference>
<evidence type="ECO:0000256" key="1">
    <source>
        <dbReference type="ARBA" id="ARBA00022679"/>
    </source>
</evidence>
<keyword evidence="1 3" id="KW-0808">Transferase</keyword>
<evidence type="ECO:0000313" key="3">
    <source>
        <dbReference type="EMBL" id="TYS69286.1"/>
    </source>
</evidence>
<sequence length="437" mass="49794">MQRVEKCRRRILKEKVIVMYRIPKSVQKVLALFKDMCNKELPGLVEGMYLHGSIVIDAYIEGQSDIDFVAVTSRKLTDEDAAILKDIHLSLAETCKKPQLDGIYVQASNLEAEGYFYNEGTFGKGVHNIPVTWWLLKNKGGTILGPAASELPINITTDDLTTYVRKNMNEYWATRVSAMEKRIEELIDYPVQQVEKEMEWTVLGLLRQFYTLREQDIISKLAAGEYGLSELEPKWHDLIQEAVNIRKGNPERNFTSNVERVNATIQFAKELIGSCINSEVKLENYQPKHLKELIDYKLTESQLEFTSHPKDALLACETDQGRSPIVILEKGQIAGFFVLYQGEELSGYTNNPNAILLRAYSVAVPFQGKGIARSSLELLPNFVLKNFPRVNEIVLAVNLRNEAAQRVYKRAGFEDSGRKVMGRMGEQYVYRLKVKED</sequence>
<protein>
    <submittedName>
        <fullName evidence="3">GNAT family N-acetyltransferase</fullName>
    </submittedName>
</protein>